<dbReference type="InterPro" id="IPR029044">
    <property type="entry name" value="Nucleotide-diphossugar_trans"/>
</dbReference>
<sequence length="225" mass="26411">MDNLDNITLCLTIGKRPAELDETLTHLLARLPFKHIIAINDFGDEATNDIFKKHCPNGTLISLGYNLGHHRAIDYMYDKITTEYVFHCEDDWLFDDTPNIDQCLNLLNNNSNISCVAFRKIENFLYDPADQAQIKVIQSNDGDYVRVDHLHDEWHGYSFNPHLAKVSLWRQYAPFAKFKKERHISRHLRKQGVYMAFFKQGYCHHIGHDSVSNPPKSFWQKLKFW</sequence>
<dbReference type="EMBL" id="CP089977">
    <property type="protein sequence ID" value="UXZ04971.1"/>
    <property type="molecule type" value="Genomic_DNA"/>
</dbReference>
<gene>
    <name evidence="2" type="ORF">LU297_00510</name>
</gene>
<reference evidence="2" key="1">
    <citation type="submission" date="2021-12" db="EMBL/GenBank/DDBJ databases">
        <title>taxonomy of Moraxella sp. ZY201224.</title>
        <authorList>
            <person name="Li F."/>
        </authorList>
    </citation>
    <scope>NUCLEOTIDE SEQUENCE</scope>
    <source>
        <strain evidence="2">ZY201224</strain>
    </source>
</reference>
<dbReference type="Pfam" id="PF00535">
    <property type="entry name" value="Glycos_transf_2"/>
    <property type="match status" value="1"/>
</dbReference>
<organism evidence="2 3">
    <name type="scientific">Moraxella nasicaprae</name>
    <dbReference type="NCBI Taxonomy" id="2904122"/>
    <lineage>
        <taxon>Bacteria</taxon>
        <taxon>Pseudomonadati</taxon>
        <taxon>Pseudomonadota</taxon>
        <taxon>Gammaproteobacteria</taxon>
        <taxon>Moraxellales</taxon>
        <taxon>Moraxellaceae</taxon>
        <taxon>Moraxella</taxon>
    </lineage>
</organism>
<accession>A0ABY6F4D9</accession>
<proteinExistence type="predicted"/>
<keyword evidence="2" id="KW-0808">Transferase</keyword>
<evidence type="ECO:0000259" key="1">
    <source>
        <dbReference type="Pfam" id="PF00535"/>
    </source>
</evidence>
<feature type="domain" description="Glycosyltransferase 2-like" evidence="1">
    <location>
        <begin position="16"/>
        <end position="126"/>
    </location>
</feature>
<name>A0ABY6F4D9_9GAMM</name>
<protein>
    <submittedName>
        <fullName evidence="2">Glycosyltransferase</fullName>
        <ecNumber evidence="2">2.4.-.-</ecNumber>
    </submittedName>
</protein>
<dbReference type="SUPFAM" id="SSF53448">
    <property type="entry name" value="Nucleotide-diphospho-sugar transferases"/>
    <property type="match status" value="1"/>
</dbReference>
<evidence type="ECO:0000313" key="3">
    <source>
        <dbReference type="Proteomes" id="UP001063782"/>
    </source>
</evidence>
<keyword evidence="2" id="KW-0328">Glycosyltransferase</keyword>
<dbReference type="Proteomes" id="UP001063782">
    <property type="component" value="Chromosome"/>
</dbReference>
<evidence type="ECO:0000313" key="2">
    <source>
        <dbReference type="EMBL" id="UXZ04971.1"/>
    </source>
</evidence>
<dbReference type="EC" id="2.4.-.-" evidence="2"/>
<dbReference type="RefSeq" id="WP_263076472.1">
    <property type="nucleotide sequence ID" value="NZ_CP089977.1"/>
</dbReference>
<dbReference type="GO" id="GO:0016757">
    <property type="term" value="F:glycosyltransferase activity"/>
    <property type="evidence" value="ECO:0007669"/>
    <property type="project" value="UniProtKB-KW"/>
</dbReference>
<dbReference type="InterPro" id="IPR001173">
    <property type="entry name" value="Glyco_trans_2-like"/>
</dbReference>
<dbReference type="Gene3D" id="3.90.550.10">
    <property type="entry name" value="Spore Coat Polysaccharide Biosynthesis Protein SpsA, Chain A"/>
    <property type="match status" value="1"/>
</dbReference>
<keyword evidence="3" id="KW-1185">Reference proteome</keyword>